<dbReference type="NCBIfam" id="TIGR01563">
    <property type="entry name" value="gp16_SPP1"/>
    <property type="match status" value="1"/>
</dbReference>
<dbReference type="InterPro" id="IPR008767">
    <property type="entry name" value="Phage_SPP1_head-tail_adaptor"/>
</dbReference>
<protein>
    <submittedName>
        <fullName evidence="1">Phage head closure protein</fullName>
    </submittedName>
</protein>
<dbReference type="RefSeq" id="WP_168982638.1">
    <property type="nucleotide sequence ID" value="NZ_JABAGD010000036.1"/>
</dbReference>
<gene>
    <name evidence="1" type="ORF">HF849_17605</name>
</gene>
<comment type="caution">
    <text evidence="1">The sequence shown here is derived from an EMBL/GenBank/DDBJ whole genome shotgun (WGS) entry which is preliminary data.</text>
</comment>
<dbReference type="Proteomes" id="UP000587880">
    <property type="component" value="Unassembled WGS sequence"/>
</dbReference>
<proteinExistence type="predicted"/>
<accession>A0A7X9SRA0</accession>
<name>A0A7X9SRA0_CLOBE</name>
<evidence type="ECO:0000313" key="2">
    <source>
        <dbReference type="Proteomes" id="UP000587880"/>
    </source>
</evidence>
<organism evidence="1 2">
    <name type="scientific">Clostridium beijerinckii</name>
    <name type="common">Clostridium MP</name>
    <dbReference type="NCBI Taxonomy" id="1520"/>
    <lineage>
        <taxon>Bacteria</taxon>
        <taxon>Bacillati</taxon>
        <taxon>Bacillota</taxon>
        <taxon>Clostridia</taxon>
        <taxon>Eubacteriales</taxon>
        <taxon>Clostridiaceae</taxon>
        <taxon>Clostridium</taxon>
    </lineage>
</organism>
<dbReference type="AlphaFoldDB" id="A0A7X9SRA0"/>
<evidence type="ECO:0000313" key="1">
    <source>
        <dbReference type="EMBL" id="NMF06534.1"/>
    </source>
</evidence>
<dbReference type="EMBL" id="JABAGD010000036">
    <property type="protein sequence ID" value="NMF06534.1"/>
    <property type="molecule type" value="Genomic_DNA"/>
</dbReference>
<reference evidence="1 2" key="1">
    <citation type="submission" date="2020-04" db="EMBL/GenBank/DDBJ databases">
        <authorList>
            <person name="Hitch T.C.A."/>
            <person name="Wylensek D."/>
            <person name="Clavel T."/>
        </authorList>
    </citation>
    <scope>NUCLEOTIDE SEQUENCE [LARGE SCALE GENOMIC DNA]</scope>
    <source>
        <strain evidence="1 2">WB01_NA02</strain>
    </source>
</reference>
<sequence length="98" mass="11771">MAYDYELTLIKHTFKKDELMNQIPEEIKTDLYCDLKSIGRNEYYNAASQGLKPEIIFVIHKYEYNGEREVLFEENRYKVIRTYSADFEEIELTCEKVV</sequence>